<name>W1XS38_9ZZZZ</name>
<dbReference type="Gene3D" id="3.30.420.40">
    <property type="match status" value="1"/>
</dbReference>
<feature type="non-terminal residue" evidence="1">
    <location>
        <position position="27"/>
    </location>
</feature>
<accession>W1XS38</accession>
<evidence type="ECO:0000313" key="1">
    <source>
        <dbReference type="EMBL" id="ETJ31674.1"/>
    </source>
</evidence>
<dbReference type="GO" id="GO:0016773">
    <property type="term" value="F:phosphotransferase activity, alcohol group as acceptor"/>
    <property type="evidence" value="ECO:0007669"/>
    <property type="project" value="InterPro"/>
</dbReference>
<comment type="caution">
    <text evidence="1">The sequence shown here is derived from an EMBL/GenBank/DDBJ whole genome shotgun (WGS) entry which is preliminary data.</text>
</comment>
<organism evidence="1">
    <name type="scientific">human gut metagenome</name>
    <dbReference type="NCBI Taxonomy" id="408170"/>
    <lineage>
        <taxon>unclassified sequences</taxon>
        <taxon>metagenomes</taxon>
        <taxon>organismal metagenomes</taxon>
    </lineage>
</organism>
<dbReference type="GO" id="GO:0005524">
    <property type="term" value="F:ATP binding"/>
    <property type="evidence" value="ECO:0007669"/>
    <property type="project" value="InterPro"/>
</dbReference>
<dbReference type="AlphaFoldDB" id="W1XS38"/>
<dbReference type="EMBL" id="AZMM01013842">
    <property type="protein sequence ID" value="ETJ31674.1"/>
    <property type="molecule type" value="Genomic_DNA"/>
</dbReference>
<dbReference type="GO" id="GO:0006040">
    <property type="term" value="P:amino sugar metabolic process"/>
    <property type="evidence" value="ECO:0007669"/>
    <property type="project" value="InterPro"/>
</dbReference>
<dbReference type="Pfam" id="PF03702">
    <property type="entry name" value="AnmK"/>
    <property type="match status" value="1"/>
</dbReference>
<dbReference type="GO" id="GO:0009254">
    <property type="term" value="P:peptidoglycan turnover"/>
    <property type="evidence" value="ECO:0007669"/>
    <property type="project" value="InterPro"/>
</dbReference>
<evidence type="ECO:0008006" key="2">
    <source>
        <dbReference type="Google" id="ProtNLM"/>
    </source>
</evidence>
<dbReference type="InterPro" id="IPR005338">
    <property type="entry name" value="Anhydro_N_Ac-Mur_kinase"/>
</dbReference>
<reference evidence="1" key="1">
    <citation type="submission" date="2013-12" db="EMBL/GenBank/DDBJ databases">
        <title>A Varibaculum cambriense genome reconstructed from a premature infant gut community with otherwise low bacterial novelty that shifts toward anaerobic metabolism during the third week of life.</title>
        <authorList>
            <person name="Brown C.T."/>
            <person name="Sharon I."/>
            <person name="Thomas B.C."/>
            <person name="Castelle C.J."/>
            <person name="Morowitz M.J."/>
            <person name="Banfield J.F."/>
        </authorList>
    </citation>
    <scope>NUCLEOTIDE SEQUENCE</scope>
</reference>
<protein>
    <recommendedName>
        <fullName evidence="2">Anhydro-N-acetylmuramic acid kinase</fullName>
    </recommendedName>
</protein>
<sequence>MKSGRFIGVMSGTSLDGVDVVLATIDE</sequence>
<proteinExistence type="predicted"/>
<gene>
    <name evidence="1" type="ORF">Q604_UNBC13842G0001</name>
</gene>